<dbReference type="Proteomes" id="UP000612282">
    <property type="component" value="Unassembled WGS sequence"/>
</dbReference>
<comment type="caution">
    <text evidence="1">The sequence shown here is derived from an EMBL/GenBank/DDBJ whole genome shotgun (WGS) entry which is preliminary data.</text>
</comment>
<gene>
    <name evidence="1" type="ORF">Aco03nite_074900</name>
</gene>
<protein>
    <submittedName>
        <fullName evidence="1">Uncharacterized protein</fullName>
    </submittedName>
</protein>
<organism evidence="1 2">
    <name type="scientific">Actinoplanes couchii</name>
    <dbReference type="NCBI Taxonomy" id="403638"/>
    <lineage>
        <taxon>Bacteria</taxon>
        <taxon>Bacillati</taxon>
        <taxon>Actinomycetota</taxon>
        <taxon>Actinomycetes</taxon>
        <taxon>Micromonosporales</taxon>
        <taxon>Micromonosporaceae</taxon>
        <taxon>Actinoplanes</taxon>
    </lineage>
</organism>
<name>A0ABQ3XKR1_9ACTN</name>
<reference evidence="1 2" key="1">
    <citation type="submission" date="2021-01" db="EMBL/GenBank/DDBJ databases">
        <title>Whole genome shotgun sequence of Actinoplanes couchii NBRC 106145.</title>
        <authorList>
            <person name="Komaki H."/>
            <person name="Tamura T."/>
        </authorList>
    </citation>
    <scope>NUCLEOTIDE SEQUENCE [LARGE SCALE GENOMIC DNA]</scope>
    <source>
        <strain evidence="1 2">NBRC 106145</strain>
    </source>
</reference>
<proteinExistence type="predicted"/>
<dbReference type="EMBL" id="BOMG01000094">
    <property type="protein sequence ID" value="GID59086.1"/>
    <property type="molecule type" value="Genomic_DNA"/>
</dbReference>
<evidence type="ECO:0000313" key="1">
    <source>
        <dbReference type="EMBL" id="GID59086.1"/>
    </source>
</evidence>
<keyword evidence="2" id="KW-1185">Reference proteome</keyword>
<evidence type="ECO:0000313" key="2">
    <source>
        <dbReference type="Proteomes" id="UP000612282"/>
    </source>
</evidence>
<accession>A0ABQ3XKR1</accession>
<sequence length="107" mass="11355">MKNGVSIFSESDSGRYGQVNAGRNTFQRTILRRWCDKMGPENCYGMPRAEVHDFPEVPTSALKKSESGDLAGSVGATPVSFGGGDCHLFGTSGPQRLGNALSGGLSW</sequence>